<evidence type="ECO:0000313" key="2">
    <source>
        <dbReference type="Proteomes" id="UP000594464"/>
    </source>
</evidence>
<sequence>MKILFTIEGKGHESTLQFSFELNLTSSHISVDVLSHWPSQIREKARCVSQRAFFVANSGAWPLTEIKDIRFYLM</sequence>
<reference evidence="2" key="1">
    <citation type="submission" date="2020-02" db="EMBL/GenBank/DDBJ databases">
        <title>Genomic and physiological characterization of two novel Nitrospinaceae genera.</title>
        <authorList>
            <person name="Mueller A.J."/>
            <person name="Jung M.-Y."/>
            <person name="Strachan C.R."/>
            <person name="Herbold C.W."/>
            <person name="Kirkegaard R.H."/>
            <person name="Daims H."/>
        </authorList>
    </citation>
    <scope>NUCLEOTIDE SEQUENCE [LARGE SCALE GENOMIC DNA]</scope>
</reference>
<dbReference type="AlphaFoldDB" id="A0A7T0C3D8"/>
<dbReference type="EMBL" id="CP048620">
    <property type="protein sequence ID" value="QPJ65811.1"/>
    <property type="molecule type" value="Genomic_DNA"/>
</dbReference>
<evidence type="ECO:0000313" key="1">
    <source>
        <dbReference type="EMBL" id="QPJ65811.1"/>
    </source>
</evidence>
<dbReference type="Proteomes" id="UP000594464">
    <property type="component" value="Chromosome"/>
</dbReference>
<organism evidence="1 2">
    <name type="scientific">Candidatus Nitrohelix vancouverensis</name>
    <dbReference type="NCBI Taxonomy" id="2705534"/>
    <lineage>
        <taxon>Bacteria</taxon>
        <taxon>Pseudomonadati</taxon>
        <taxon>Nitrospinota/Tectimicrobiota group</taxon>
        <taxon>Nitrospinota</taxon>
        <taxon>Nitrospinia</taxon>
        <taxon>Nitrospinales</taxon>
        <taxon>Nitrospinaceae</taxon>
        <taxon>Candidatus Nitrohelix</taxon>
    </lineage>
</organism>
<name>A0A7T0C3D8_9BACT</name>
<accession>A0A7T0C3D8</accession>
<gene>
    <name evidence="1" type="ORF">G3M78_10580</name>
</gene>
<proteinExistence type="predicted"/>
<protein>
    <submittedName>
        <fullName evidence="1">Uncharacterized protein</fullName>
    </submittedName>
</protein>
<dbReference type="KEGG" id="nva:G3M78_10580"/>